<accession>A0A2S9PNL5</accession>
<dbReference type="GO" id="GO:0004622">
    <property type="term" value="F:phosphatidylcholine lysophospholipase activity"/>
    <property type="evidence" value="ECO:0007669"/>
    <property type="project" value="TreeGrafter"/>
</dbReference>
<comment type="caution">
    <text evidence="4">The sequence shown here is derived from an EMBL/GenBank/DDBJ whole genome shotgun (WGS) entry which is preliminary data.</text>
</comment>
<sequence>MTARLPGPRTSSTAAPADPYAGPRTDGRRGRTGRVLALTAAGVVTAAALAVTLLAPGTAPADASAASRGPAAGAADARPGDAAPNDGLQAAGHLGSGEAVRPQARPLRIMPLGDSITFGVGSSTGSGYRGPLWDLLQADARTTGAGAPAAIDFVGSRQAGAFADRDNEGHSGALIRQIAQDAAASVPLRRPDVILLHAGTNDMNRGEPLAAPGRLEELVEQLHADAPDATLVVATLVPARPAALRARIDVYNTEVRRIVAERAAAGYRVLPADMAAVTPADLTDKLHPADRGYAKMADAWHTALATAAAKGWLPGAVAGG</sequence>
<evidence type="ECO:0000256" key="2">
    <source>
        <dbReference type="SAM" id="Phobius"/>
    </source>
</evidence>
<feature type="region of interest" description="Disordered" evidence="1">
    <location>
        <begin position="1"/>
        <end position="30"/>
    </location>
</feature>
<organism evidence="4 5">
    <name type="scientific">Streptomyces solincola</name>
    <dbReference type="NCBI Taxonomy" id="2100817"/>
    <lineage>
        <taxon>Bacteria</taxon>
        <taxon>Bacillati</taxon>
        <taxon>Actinomycetota</taxon>
        <taxon>Actinomycetes</taxon>
        <taxon>Kitasatosporales</taxon>
        <taxon>Streptomycetaceae</taxon>
        <taxon>Streptomyces</taxon>
    </lineage>
</organism>
<name>A0A2S9PNL5_9ACTN</name>
<dbReference type="Gene3D" id="3.40.50.1110">
    <property type="entry name" value="SGNH hydrolase"/>
    <property type="match status" value="1"/>
</dbReference>
<keyword evidence="5" id="KW-1185">Reference proteome</keyword>
<evidence type="ECO:0000313" key="5">
    <source>
        <dbReference type="Proteomes" id="UP000239322"/>
    </source>
</evidence>
<reference evidence="4 5" key="1">
    <citation type="submission" date="2018-03" db="EMBL/GenBank/DDBJ databases">
        <title>Novel Streptomyces sp. from soil.</title>
        <authorList>
            <person name="Tan G.Y.A."/>
            <person name="Lee Z.Y."/>
        </authorList>
    </citation>
    <scope>NUCLEOTIDE SEQUENCE [LARGE SCALE GENOMIC DNA]</scope>
    <source>
        <strain evidence="4 5">ST5x</strain>
    </source>
</reference>
<feature type="domain" description="SGNH hydrolase-type esterase" evidence="3">
    <location>
        <begin position="112"/>
        <end position="294"/>
    </location>
</feature>
<feature type="region of interest" description="Disordered" evidence="1">
    <location>
        <begin position="60"/>
        <end position="100"/>
    </location>
</feature>
<proteinExistence type="predicted"/>
<evidence type="ECO:0000313" key="4">
    <source>
        <dbReference type="EMBL" id="PRH76002.1"/>
    </source>
</evidence>
<dbReference type="OrthoDB" id="468550at2"/>
<dbReference type="PANTHER" id="PTHR30383">
    <property type="entry name" value="THIOESTERASE 1/PROTEASE 1/LYSOPHOSPHOLIPASE L1"/>
    <property type="match status" value="1"/>
</dbReference>
<dbReference type="Proteomes" id="UP000239322">
    <property type="component" value="Unassembled WGS sequence"/>
</dbReference>
<keyword evidence="2" id="KW-0812">Transmembrane</keyword>
<dbReference type="SUPFAM" id="SSF52266">
    <property type="entry name" value="SGNH hydrolase"/>
    <property type="match status" value="1"/>
</dbReference>
<dbReference type="InterPro" id="IPR036514">
    <property type="entry name" value="SGNH_hydro_sf"/>
</dbReference>
<evidence type="ECO:0000256" key="1">
    <source>
        <dbReference type="SAM" id="MobiDB-lite"/>
    </source>
</evidence>
<gene>
    <name evidence="4" type="ORF">C6N75_27975</name>
</gene>
<feature type="compositionally biased region" description="Low complexity" evidence="1">
    <location>
        <begin position="60"/>
        <end position="87"/>
    </location>
</feature>
<keyword evidence="2" id="KW-1133">Transmembrane helix</keyword>
<feature type="transmembrane region" description="Helical" evidence="2">
    <location>
        <begin position="35"/>
        <end position="55"/>
    </location>
</feature>
<dbReference type="Pfam" id="PF13472">
    <property type="entry name" value="Lipase_GDSL_2"/>
    <property type="match status" value="1"/>
</dbReference>
<protein>
    <recommendedName>
        <fullName evidence="3">SGNH hydrolase-type esterase domain-containing protein</fullName>
    </recommendedName>
</protein>
<evidence type="ECO:0000259" key="3">
    <source>
        <dbReference type="Pfam" id="PF13472"/>
    </source>
</evidence>
<dbReference type="RefSeq" id="WP_105871654.1">
    <property type="nucleotide sequence ID" value="NZ_PVLV01000599.1"/>
</dbReference>
<dbReference type="AlphaFoldDB" id="A0A2S9PNL5"/>
<dbReference type="EMBL" id="PVLV01000599">
    <property type="protein sequence ID" value="PRH76002.1"/>
    <property type="molecule type" value="Genomic_DNA"/>
</dbReference>
<dbReference type="CDD" id="cd01833">
    <property type="entry name" value="XynB_like"/>
    <property type="match status" value="1"/>
</dbReference>
<keyword evidence="2" id="KW-0472">Membrane</keyword>
<dbReference type="InterPro" id="IPR051532">
    <property type="entry name" value="Ester_Hydrolysis_Enzymes"/>
</dbReference>
<dbReference type="InterPro" id="IPR013830">
    <property type="entry name" value="SGNH_hydro"/>
</dbReference>
<dbReference type="PANTHER" id="PTHR30383:SF5">
    <property type="entry name" value="SGNH HYDROLASE-TYPE ESTERASE DOMAIN-CONTAINING PROTEIN"/>
    <property type="match status" value="1"/>
</dbReference>